<dbReference type="Proteomes" id="UP001652628">
    <property type="component" value="Chromosome 2L"/>
</dbReference>
<name>A0AB39ZAW9_DROSZ</name>
<dbReference type="RefSeq" id="XP_016931744.2">
    <property type="nucleotide sequence ID" value="XM_017076255.4"/>
</dbReference>
<dbReference type="PANTHER" id="PTHR40552:SF6">
    <property type="entry name" value="FI09606P-RELATED"/>
    <property type="match status" value="1"/>
</dbReference>
<dbReference type="PANTHER" id="PTHR40552">
    <property type="entry name" value="AT05186P-RELATED"/>
    <property type="match status" value="1"/>
</dbReference>
<evidence type="ECO:0000256" key="1">
    <source>
        <dbReference type="SAM" id="MobiDB-lite"/>
    </source>
</evidence>
<sequence length="276" mass="30867">MWTPPKKKSAPTRALPKDATNPANTLPLWSRLLDHNADGCQRRKNDDMQANYEVEVADRLWSLWGTAQQVEPEGSSTSAESAAGRTSAPGKILACCVVACCAGSFHSLDHWDTRLLDTILVNGEDYYDESLAARQRRDLVGEPSLETLNTFCCLDGRNFWVDIEKFSGGKLYNKTKSLGSALSAFFAQHLQTGILQLRDQALAFGFIPEYASGGAFFLFHCQARGKPLFKDCESAPYVLRMRKLQQLLYCMLITLNERRRNVPFRIYKVGCVPSAD</sequence>
<organism evidence="2 3">
    <name type="scientific">Drosophila suzukii</name>
    <name type="common">Spotted-wing drosophila fruit fly</name>
    <dbReference type="NCBI Taxonomy" id="28584"/>
    <lineage>
        <taxon>Eukaryota</taxon>
        <taxon>Metazoa</taxon>
        <taxon>Ecdysozoa</taxon>
        <taxon>Arthropoda</taxon>
        <taxon>Hexapoda</taxon>
        <taxon>Insecta</taxon>
        <taxon>Pterygota</taxon>
        <taxon>Neoptera</taxon>
        <taxon>Endopterygota</taxon>
        <taxon>Diptera</taxon>
        <taxon>Brachycera</taxon>
        <taxon>Muscomorpha</taxon>
        <taxon>Ephydroidea</taxon>
        <taxon>Drosophilidae</taxon>
        <taxon>Drosophila</taxon>
        <taxon>Sophophora</taxon>
    </lineage>
</organism>
<feature type="region of interest" description="Disordered" evidence="1">
    <location>
        <begin position="1"/>
        <end position="26"/>
    </location>
</feature>
<keyword evidence="2" id="KW-1185">Reference proteome</keyword>
<dbReference type="GeneID" id="108011164"/>
<reference evidence="2" key="1">
    <citation type="submission" date="2025-05" db="UniProtKB">
        <authorList>
            <consortium name="RefSeq"/>
        </authorList>
    </citation>
    <scope>NUCLEOTIDE SEQUENCE [LARGE SCALE GENOMIC DNA]</scope>
</reference>
<evidence type="ECO:0000313" key="2">
    <source>
        <dbReference type="Proteomes" id="UP001652628"/>
    </source>
</evidence>
<accession>A0AB39ZAW9</accession>
<protein>
    <submittedName>
        <fullName evidence="3">Uncharacterized protein</fullName>
    </submittedName>
</protein>
<dbReference type="AlphaFoldDB" id="A0AB39ZAW9"/>
<feature type="compositionally biased region" description="Basic residues" evidence="1">
    <location>
        <begin position="1"/>
        <end position="10"/>
    </location>
</feature>
<gene>
    <name evidence="3" type="primary">LOC108011164</name>
</gene>
<reference evidence="3" key="2">
    <citation type="submission" date="2025-08" db="UniProtKB">
        <authorList>
            <consortium name="RefSeq"/>
        </authorList>
    </citation>
    <scope>IDENTIFICATION</scope>
</reference>
<proteinExistence type="predicted"/>
<evidence type="ECO:0000313" key="3">
    <source>
        <dbReference type="RefSeq" id="XP_016931744.2"/>
    </source>
</evidence>